<gene>
    <name evidence="15" type="ORF">SAMN04488082_10314</name>
</gene>
<evidence type="ECO:0000256" key="9">
    <source>
        <dbReference type="ARBA" id="ARBA00064003"/>
    </source>
</evidence>
<dbReference type="InterPro" id="IPR005467">
    <property type="entry name" value="His_kinase_dom"/>
</dbReference>
<dbReference type="CDD" id="cd00082">
    <property type="entry name" value="HisKA"/>
    <property type="match status" value="1"/>
</dbReference>
<dbReference type="InterPro" id="IPR004358">
    <property type="entry name" value="Sig_transdc_His_kin-like_C"/>
</dbReference>
<dbReference type="EMBL" id="FORX01000003">
    <property type="protein sequence ID" value="SFJ40859.1"/>
    <property type="molecule type" value="Genomic_DNA"/>
</dbReference>
<keyword evidence="6" id="KW-0418">Kinase</keyword>
<dbReference type="InterPro" id="IPR013656">
    <property type="entry name" value="PAS_4"/>
</dbReference>
<dbReference type="InterPro" id="IPR036890">
    <property type="entry name" value="HATPase_C_sf"/>
</dbReference>
<dbReference type="FunFam" id="1.10.287.130:FF:000002">
    <property type="entry name" value="Two-component osmosensing histidine kinase"/>
    <property type="match status" value="1"/>
</dbReference>
<dbReference type="PANTHER" id="PTHR45339:SF1">
    <property type="entry name" value="HYBRID SIGNAL TRANSDUCTION HISTIDINE KINASE J"/>
    <property type="match status" value="1"/>
</dbReference>
<dbReference type="SMART" id="SM00387">
    <property type="entry name" value="HATPase_c"/>
    <property type="match status" value="1"/>
</dbReference>
<keyword evidence="16" id="KW-1185">Reference proteome</keyword>
<keyword evidence="5" id="KW-0547">Nucleotide-binding</keyword>
<dbReference type="CDD" id="cd00130">
    <property type="entry name" value="PAS"/>
    <property type="match status" value="2"/>
</dbReference>
<feature type="domain" description="Histidine kinase" evidence="12">
    <location>
        <begin position="278"/>
        <end position="500"/>
    </location>
</feature>
<evidence type="ECO:0000256" key="6">
    <source>
        <dbReference type="ARBA" id="ARBA00022777"/>
    </source>
</evidence>
<dbReference type="Pfam" id="PF13426">
    <property type="entry name" value="PAS_9"/>
    <property type="match status" value="1"/>
</dbReference>
<proteinExistence type="predicted"/>
<dbReference type="PROSITE" id="PS50112">
    <property type="entry name" value="PAS"/>
    <property type="match status" value="2"/>
</dbReference>
<feature type="domain" description="PAS" evidence="14">
    <location>
        <begin position="136"/>
        <end position="205"/>
    </location>
</feature>
<evidence type="ECO:0000256" key="5">
    <source>
        <dbReference type="ARBA" id="ARBA00022741"/>
    </source>
</evidence>
<keyword evidence="7" id="KW-0067">ATP-binding</keyword>
<keyword evidence="8" id="KW-0902">Two-component regulatory system</keyword>
<dbReference type="RefSeq" id="WP_092372883.1">
    <property type="nucleotide sequence ID" value="NZ_FORX01000003.1"/>
</dbReference>
<evidence type="ECO:0000259" key="13">
    <source>
        <dbReference type="PROSITE" id="PS50110"/>
    </source>
</evidence>
<sequence>MDKKLSDQNSSKREILFYRVLLEQHRDGIVILDEYGNVYEANSKFANMLGYTQEEVKNLHVCDWEAGLDKISTLNMIEKVTSEGDFFTTKHIRKDKSIFYVEISSSASFIENKKFILCICRDITKKINIQKKLDHAHELMKYIIEHSKSAIAVHDKNMNYIYVSDKYIRDYKVEKKDIIGKNHYEVFPELPQKWKDVHQRVLSGEVISEEDDPFTRQDGRVDWTRWECRPWFEEDGTIGGLIVYTELINAQKNTEQALIKEKERAEAATKTKSEFLANMSHEIRTPLNGIHGMMQLLQTTDLNQEQKEYIYMAVRSTNRLTRLLTDILDISKIETGRLEFEQKGFLVSDLLESVTELFNVIYKDKKVPLICRIDPSTPEILTGDEARIRQILFNLVGNAFKFTGQGTIALEIFQINSPRSDEIRIAFCVHDTGIGIPEDRLKDLFTPFVQVDSTYTRANQGAGLGLAIVKRLVALMGGHINIDTLPEEGTSAYVILPFARSELATQFKNVQPNEALKNLTPANVLLVEDDLSSQFFMEKLFEKSGVRLSTAENGLEAIELWKSEDFDCILMDIQMPVMDGIEATKIIRNSGVGAKADIPIIAMTSFAMAGDREKFLAVGMDHYISKPVHLDDLKHALATVCKKSETDAQF</sequence>
<dbReference type="InterPro" id="IPR035965">
    <property type="entry name" value="PAS-like_dom_sf"/>
</dbReference>
<dbReference type="InterPro" id="IPR036097">
    <property type="entry name" value="HisK_dim/P_sf"/>
</dbReference>
<dbReference type="FunFam" id="3.30.565.10:FF:000010">
    <property type="entry name" value="Sensor histidine kinase RcsC"/>
    <property type="match status" value="1"/>
</dbReference>
<feature type="domain" description="PAS" evidence="14">
    <location>
        <begin position="14"/>
        <end position="56"/>
    </location>
</feature>
<reference evidence="16" key="1">
    <citation type="submission" date="2016-10" db="EMBL/GenBank/DDBJ databases">
        <authorList>
            <person name="Varghese N."/>
            <person name="Submissions S."/>
        </authorList>
    </citation>
    <scope>NUCLEOTIDE SEQUENCE [LARGE SCALE GENOMIC DNA]</scope>
    <source>
        <strain evidence="16">DSM 5918</strain>
    </source>
</reference>
<feature type="domain" description="Response regulatory" evidence="13">
    <location>
        <begin position="523"/>
        <end position="641"/>
    </location>
</feature>
<evidence type="ECO:0000259" key="14">
    <source>
        <dbReference type="PROSITE" id="PS50112"/>
    </source>
</evidence>
<name>A0A1I3R5B7_9BACT</name>
<dbReference type="InterPro" id="IPR003661">
    <property type="entry name" value="HisK_dim/P_dom"/>
</dbReference>
<dbReference type="InterPro" id="IPR001789">
    <property type="entry name" value="Sig_transdc_resp-reg_receiver"/>
</dbReference>
<dbReference type="Gene3D" id="1.10.287.130">
    <property type="match status" value="1"/>
</dbReference>
<dbReference type="PANTHER" id="PTHR45339">
    <property type="entry name" value="HYBRID SIGNAL TRANSDUCTION HISTIDINE KINASE J"/>
    <property type="match status" value="1"/>
</dbReference>
<dbReference type="Pfam" id="PF02518">
    <property type="entry name" value="HATPase_c"/>
    <property type="match status" value="1"/>
</dbReference>
<dbReference type="InterPro" id="IPR003594">
    <property type="entry name" value="HATPase_dom"/>
</dbReference>
<dbReference type="EC" id="2.7.13.3" evidence="2"/>
<dbReference type="SMART" id="SM00091">
    <property type="entry name" value="PAS"/>
    <property type="match status" value="2"/>
</dbReference>
<evidence type="ECO:0000256" key="7">
    <source>
        <dbReference type="ARBA" id="ARBA00022840"/>
    </source>
</evidence>
<dbReference type="Pfam" id="PF00072">
    <property type="entry name" value="Response_reg"/>
    <property type="match status" value="1"/>
</dbReference>
<evidence type="ECO:0000256" key="11">
    <source>
        <dbReference type="PROSITE-ProRule" id="PRU00169"/>
    </source>
</evidence>
<accession>A0A1I3R5B7</accession>
<dbReference type="SUPFAM" id="SSF52172">
    <property type="entry name" value="CheY-like"/>
    <property type="match status" value="1"/>
</dbReference>
<feature type="modified residue" description="4-aspartylphosphate" evidence="11">
    <location>
        <position position="572"/>
    </location>
</feature>
<dbReference type="GO" id="GO:0005524">
    <property type="term" value="F:ATP binding"/>
    <property type="evidence" value="ECO:0007669"/>
    <property type="project" value="UniProtKB-KW"/>
</dbReference>
<evidence type="ECO:0000256" key="3">
    <source>
        <dbReference type="ARBA" id="ARBA00022553"/>
    </source>
</evidence>
<organism evidence="15 16">
    <name type="scientific">Desulfomicrobium apsheronum</name>
    <dbReference type="NCBI Taxonomy" id="52560"/>
    <lineage>
        <taxon>Bacteria</taxon>
        <taxon>Pseudomonadati</taxon>
        <taxon>Thermodesulfobacteriota</taxon>
        <taxon>Desulfovibrionia</taxon>
        <taxon>Desulfovibrionales</taxon>
        <taxon>Desulfomicrobiaceae</taxon>
        <taxon>Desulfomicrobium</taxon>
    </lineage>
</organism>
<dbReference type="CDD" id="cd17546">
    <property type="entry name" value="REC_hyHK_CKI1_RcsC-like"/>
    <property type="match status" value="1"/>
</dbReference>
<dbReference type="OrthoDB" id="9797097at2"/>
<evidence type="ECO:0000256" key="8">
    <source>
        <dbReference type="ARBA" id="ARBA00023012"/>
    </source>
</evidence>
<keyword evidence="4" id="KW-0808">Transferase</keyword>
<dbReference type="SUPFAM" id="SSF47384">
    <property type="entry name" value="Homodimeric domain of signal transducing histidine kinase"/>
    <property type="match status" value="1"/>
</dbReference>
<dbReference type="InterPro" id="IPR011006">
    <property type="entry name" value="CheY-like_superfamily"/>
</dbReference>
<dbReference type="SUPFAM" id="SSF55874">
    <property type="entry name" value="ATPase domain of HSP90 chaperone/DNA topoisomerase II/histidine kinase"/>
    <property type="match status" value="1"/>
</dbReference>
<dbReference type="SUPFAM" id="SSF55785">
    <property type="entry name" value="PYP-like sensor domain (PAS domain)"/>
    <property type="match status" value="2"/>
</dbReference>
<dbReference type="PRINTS" id="PR00344">
    <property type="entry name" value="BCTRLSENSOR"/>
</dbReference>
<dbReference type="Pfam" id="PF00512">
    <property type="entry name" value="HisKA"/>
    <property type="match status" value="1"/>
</dbReference>
<dbReference type="CDD" id="cd16922">
    <property type="entry name" value="HATPase_EvgS-ArcB-TorS-like"/>
    <property type="match status" value="1"/>
</dbReference>
<dbReference type="InterPro" id="IPR000014">
    <property type="entry name" value="PAS"/>
</dbReference>
<evidence type="ECO:0000313" key="15">
    <source>
        <dbReference type="EMBL" id="SFJ40859.1"/>
    </source>
</evidence>
<comment type="subunit">
    <text evidence="9">At low DSF concentrations, interacts with RpfF.</text>
</comment>
<evidence type="ECO:0000259" key="12">
    <source>
        <dbReference type="PROSITE" id="PS50109"/>
    </source>
</evidence>
<comment type="catalytic activity">
    <reaction evidence="1">
        <text>ATP + protein L-histidine = ADP + protein N-phospho-L-histidine.</text>
        <dbReference type="EC" id="2.7.13.3"/>
    </reaction>
</comment>
<dbReference type="AlphaFoldDB" id="A0A1I3R5B7"/>
<dbReference type="PROSITE" id="PS50109">
    <property type="entry name" value="HIS_KIN"/>
    <property type="match status" value="1"/>
</dbReference>
<dbReference type="Pfam" id="PF08448">
    <property type="entry name" value="PAS_4"/>
    <property type="match status" value="1"/>
</dbReference>
<dbReference type="Gene3D" id="3.30.565.10">
    <property type="entry name" value="Histidine kinase-like ATPase, C-terminal domain"/>
    <property type="match status" value="1"/>
</dbReference>
<dbReference type="Gene3D" id="3.30.450.20">
    <property type="entry name" value="PAS domain"/>
    <property type="match status" value="2"/>
</dbReference>
<dbReference type="Gene3D" id="3.40.50.2300">
    <property type="match status" value="1"/>
</dbReference>
<evidence type="ECO:0000256" key="1">
    <source>
        <dbReference type="ARBA" id="ARBA00000085"/>
    </source>
</evidence>
<dbReference type="PROSITE" id="PS50110">
    <property type="entry name" value="RESPONSE_REGULATORY"/>
    <property type="match status" value="1"/>
</dbReference>
<keyword evidence="3 11" id="KW-0597">Phosphoprotein</keyword>
<dbReference type="GO" id="GO:0000155">
    <property type="term" value="F:phosphorelay sensor kinase activity"/>
    <property type="evidence" value="ECO:0007669"/>
    <property type="project" value="InterPro"/>
</dbReference>
<evidence type="ECO:0000256" key="4">
    <source>
        <dbReference type="ARBA" id="ARBA00022679"/>
    </source>
</evidence>
<evidence type="ECO:0000256" key="10">
    <source>
        <dbReference type="ARBA" id="ARBA00068150"/>
    </source>
</evidence>
<protein>
    <recommendedName>
        <fullName evidence="10">Sensory/regulatory protein RpfC</fullName>
        <ecNumber evidence="2">2.7.13.3</ecNumber>
    </recommendedName>
</protein>
<evidence type="ECO:0000256" key="2">
    <source>
        <dbReference type="ARBA" id="ARBA00012438"/>
    </source>
</evidence>
<dbReference type="NCBIfam" id="TIGR00229">
    <property type="entry name" value="sensory_box"/>
    <property type="match status" value="2"/>
</dbReference>
<evidence type="ECO:0000313" key="16">
    <source>
        <dbReference type="Proteomes" id="UP000198635"/>
    </source>
</evidence>
<dbReference type="STRING" id="52560.SAMN04488082_10314"/>
<dbReference type="Proteomes" id="UP000198635">
    <property type="component" value="Unassembled WGS sequence"/>
</dbReference>
<dbReference type="SMART" id="SM00388">
    <property type="entry name" value="HisKA"/>
    <property type="match status" value="1"/>
</dbReference>
<dbReference type="SMART" id="SM00448">
    <property type="entry name" value="REC"/>
    <property type="match status" value="1"/>
</dbReference>